<evidence type="ECO:0008006" key="3">
    <source>
        <dbReference type="Google" id="ProtNLM"/>
    </source>
</evidence>
<evidence type="ECO:0000313" key="1">
    <source>
        <dbReference type="EMBL" id="AXE16432.1"/>
    </source>
</evidence>
<protein>
    <recommendedName>
        <fullName evidence="3">AlgX/AlgJ SGNH hydrolase-like domain-containing protein</fullName>
    </recommendedName>
</protein>
<dbReference type="KEGG" id="run:DR864_01160"/>
<dbReference type="PROSITE" id="PS51257">
    <property type="entry name" value="PROKAR_LIPOPROTEIN"/>
    <property type="match status" value="1"/>
</dbReference>
<dbReference type="Proteomes" id="UP000251993">
    <property type="component" value="Chromosome"/>
</dbReference>
<accession>A0A344TCR1</accession>
<dbReference type="OrthoDB" id="961233at2"/>
<proteinExistence type="predicted"/>
<name>A0A344TCR1_9BACT</name>
<dbReference type="RefSeq" id="WP_114065219.1">
    <property type="nucleotide sequence ID" value="NZ_CP030850.1"/>
</dbReference>
<gene>
    <name evidence="1" type="ORF">DR864_01160</name>
</gene>
<organism evidence="1 2">
    <name type="scientific">Runella rosea</name>
    <dbReference type="NCBI Taxonomy" id="2259595"/>
    <lineage>
        <taxon>Bacteria</taxon>
        <taxon>Pseudomonadati</taxon>
        <taxon>Bacteroidota</taxon>
        <taxon>Cytophagia</taxon>
        <taxon>Cytophagales</taxon>
        <taxon>Spirosomataceae</taxon>
        <taxon>Runella</taxon>
    </lineage>
</organism>
<keyword evidence="2" id="KW-1185">Reference proteome</keyword>
<reference evidence="1 2" key="1">
    <citation type="submission" date="2018-07" db="EMBL/GenBank/DDBJ databases">
        <title>Genome sequencing of Runella.</title>
        <authorList>
            <person name="Baek M.-G."/>
            <person name="Yi H."/>
        </authorList>
    </citation>
    <scope>NUCLEOTIDE SEQUENCE [LARGE SCALE GENOMIC DNA]</scope>
    <source>
        <strain evidence="1 2">HYN0085</strain>
    </source>
</reference>
<evidence type="ECO:0000313" key="2">
    <source>
        <dbReference type="Proteomes" id="UP000251993"/>
    </source>
</evidence>
<sequence>MKKVLQYVSLAFFSMLWVIGCHPILSREALELGLTEDSYRYGDLYRLSNLPQFKERTEACPKKFVNTPSKNNIALYIIGDSFTEKQRIDQRDFNVKSYLRTHWNDSLEVQLNPEQRNILILETVERHFREHFAVPVRTLKISQASVKSPLANEAPQPKSWDAILHESEEALASFVFSSDFFLKIKEWKAALNLAWFGRHNDQVAISPDGKNILFCWDTDSTRITSSFNAFPDTELNKLIKGVNATKDYYLSLGFDEVYLAIIPNKTSIVAPEMGNYNHLVERVQNHPALRTPIIDVWGLFNQHSTEVYALSDTHWSCYGQGIWLQKVNEVVK</sequence>
<dbReference type="EMBL" id="CP030850">
    <property type="protein sequence ID" value="AXE16432.1"/>
    <property type="molecule type" value="Genomic_DNA"/>
</dbReference>
<dbReference type="AlphaFoldDB" id="A0A344TCR1"/>